<feature type="region of interest" description="Disordered" evidence="5">
    <location>
        <begin position="616"/>
        <end position="638"/>
    </location>
</feature>
<feature type="domain" description="Mon2/Sec7/BIG1-like HUS" evidence="7">
    <location>
        <begin position="224"/>
        <end position="396"/>
    </location>
</feature>
<dbReference type="InterPro" id="IPR032691">
    <property type="entry name" value="Mon2/Sec7/BIG1-like_HUS"/>
</dbReference>
<protein>
    <recommendedName>
        <fullName evidence="2">Protein MON2 homolog</fullName>
    </recommendedName>
</protein>
<keyword evidence="3" id="KW-0813">Transport</keyword>
<dbReference type="PANTHER" id="PTHR10663">
    <property type="entry name" value="GUANYL-NUCLEOTIDE EXCHANGE FACTOR"/>
    <property type="match status" value="1"/>
</dbReference>
<comment type="caution">
    <text evidence="10">The sequence shown here is derived from an EMBL/GenBank/DDBJ whole genome shotgun (WGS) entry which is preliminary data.</text>
</comment>
<dbReference type="Proteomes" id="UP000318571">
    <property type="component" value="Chromosome 2"/>
</dbReference>
<name>A0A553PCB9_TIGCA</name>
<accession>A0A553PCB9</accession>
<dbReference type="OMA" id="AWRLCLN"/>
<evidence type="ECO:0000259" key="9">
    <source>
        <dbReference type="Pfam" id="PF16213"/>
    </source>
</evidence>
<feature type="domain" description="Mon2 C-terminal" evidence="8">
    <location>
        <begin position="934"/>
        <end position="1167"/>
    </location>
</feature>
<dbReference type="SUPFAM" id="SSF48371">
    <property type="entry name" value="ARM repeat"/>
    <property type="match status" value="1"/>
</dbReference>
<reference evidence="10 11" key="1">
    <citation type="journal article" date="2018" name="Nat. Ecol. Evol.">
        <title>Genomic signatures of mitonuclear coevolution across populations of Tigriopus californicus.</title>
        <authorList>
            <person name="Barreto F.S."/>
            <person name="Watson E.T."/>
            <person name="Lima T.G."/>
            <person name="Willett C.S."/>
            <person name="Edmands S."/>
            <person name="Li W."/>
            <person name="Burton R.S."/>
        </authorList>
    </citation>
    <scope>NUCLEOTIDE SEQUENCE [LARGE SCALE GENOMIC DNA]</scope>
    <source>
        <strain evidence="10 11">San Diego</strain>
    </source>
</reference>
<dbReference type="Pfam" id="PF09324">
    <property type="entry name" value="Sec7-like_HDS"/>
    <property type="match status" value="1"/>
</dbReference>
<gene>
    <name evidence="10" type="ORF">TCAL_01657</name>
</gene>
<evidence type="ECO:0000256" key="1">
    <source>
        <dbReference type="ARBA" id="ARBA00008144"/>
    </source>
</evidence>
<dbReference type="EMBL" id="VCGU01000005">
    <property type="protein sequence ID" value="TRY75309.1"/>
    <property type="molecule type" value="Genomic_DNA"/>
</dbReference>
<organism evidence="10 11">
    <name type="scientific">Tigriopus californicus</name>
    <name type="common">Marine copepod</name>
    <dbReference type="NCBI Taxonomy" id="6832"/>
    <lineage>
        <taxon>Eukaryota</taxon>
        <taxon>Metazoa</taxon>
        <taxon>Ecdysozoa</taxon>
        <taxon>Arthropoda</taxon>
        <taxon>Crustacea</taxon>
        <taxon>Multicrustacea</taxon>
        <taxon>Hexanauplia</taxon>
        <taxon>Copepoda</taxon>
        <taxon>Harpacticoida</taxon>
        <taxon>Harpacticidae</taxon>
        <taxon>Tigriopus</taxon>
    </lineage>
</organism>
<comment type="similarity">
    <text evidence="1">Belongs to the MON2 family.</text>
</comment>
<dbReference type="InterPro" id="IPR015403">
    <property type="entry name" value="Mon2/Sec7/BIG1-like_HDS"/>
</dbReference>
<evidence type="ECO:0000259" key="6">
    <source>
        <dbReference type="Pfam" id="PF09324"/>
    </source>
</evidence>
<evidence type="ECO:0000256" key="5">
    <source>
        <dbReference type="SAM" id="MobiDB-lite"/>
    </source>
</evidence>
<proteinExistence type="inferred from homology"/>
<sequence>MAQMDGTVARDKLLEQIQNDLKNLSLESKKSKSLQGLREATEEAIVKVRSLAKATATGTSTPTASDPSSLYLVTNQILYPLVHGCESKDLKVIKLSLGLMQRLIIHQTVDFKGARYITDTLWMLMEANMEELKILQTVTLLLTSSSVVQHETLAKCLVICFRLNFTKDGHLNTIAGATVRQLVPVVFERVTAPDQTHRPVQEEPSPQFLQLTAPLLPKHADAFVMDAYLLFHDIVLLVGAEQPIWMTGIMEMTRSFGLELLESILTKFPLVFTQHREFTLLLKEKVCSLVIKLFSPNIKYRGGSGHPGGMAAQDKPFYPITSKLMRVVSILILEYHDILTTETEIFLSLVMKFLDPDKALWQNCIALEVIHKIMVKPELLNFLCATFDMNEHSTKVYQDMINGLGAFVQNVMSTPKSFEIDHASQAGGGGNASSGSSGNANGLGGANVYGSGGGVSPQPGFLYRNTWKPLTLSFVGGQTKELYLDVSDKLEVPTVSDGYGISLAYACLLDAVRSMSLIIPVEMQGDHLRPDDPDRACWNQLIESSWCGVLAALSLLLDASTDDSGTENILKAMEVYSSICGRLNVNKPRDAYLASVCKASLPPHYTLNVLKSTPCTQNVSGPSKSQGESHGLDGSNTPGEGDIRHQVVAIGTPLPTSSLPASAHQGPVMLTAKNLQCMRSILSVAHCHGNLLGQSWHIILTTLQHLVWILGLKPVTGGGLASSVHTSSGENNSVITTAVLADLPVLSNMVSRLFESSDALSETSISHLIEALCHLSEESMELATTNREPSLFAVAKLLETALVNLNRLDVVWRPITSHLLVVCQHPHLRMRQWGCEALTFLTKQSLQHKFSTSMKDNPRLQVQLLSPLAELCSIPFPDVRQKQLDTVLHILHSSGEVVSHGWPLILSIVGSIERQHSDILIRSAFQCLQLIFADFLPTIPYRCYPQCVDCATTFGSQITELNVSLTAVGLLWNLSDYFYQNVKMLRSLSVEGENKIFPDFPGCKNIPSLDKLWMCLFYKLKDLCLDSRPAVRKSSGQTLFSTIAAHGSVLDGNTWQAVLWQVLFPLLDNVIIQSDNASSEKVSQSHVIMIHHSRNTAQKQWAETKVLTISGVVRVFNTKRKLLRTMDDYSKAWLLLLEYVEKMALSDTMEVSLAALKAMQEMVVSSGEEQAQNATSESMGLREVNWNICWKTWLKIGPQKTKFITHSPSNLSQGQVLIIGYIQIFQSLFPFVQSQFRVSDVEALGSVLLGCMQVPIEADMESPDNLSPVHATSMENLAKVEKLDLSTSRELIFEMFDVYFKVCHLAFHTHPEEDRFRERLLLLGESTIERIGDFFMAAAKIEDGSFPLDEVMFKIAQTLRTPLKLKYQCVKQSNWRVAINVLIKVLREGLPLARKRPQGRDFKTFWAELALVLEFFLFPDSIQEQDQEDKMADEALDCHLIEILREEVLPYPGSIPTDFIRKIVILLNKGSIHSTIHLSEDCSGSVGLREDFAKQCFETLLEFSLLRSEDTQHAEEEVLSKPLEHEDPCGSSSITNRLAITSLLLRFKEVLFLHRIPIHIIAELSKYRYHPVRHVQRQLVDPVTAENVGQDDLVDDQVAQLLGHSVQNQMQDIGLDFRAQRVQTGDECLEHAQSGHGHVIHDAVVVFQLDEPMVGMAVVFASGSDFLGNPEADMFAVVFDHEPEAIHHLEEQILRGERLQAQKKGQFRPFFDRAHNVVGRVQDHGGFVTGHHQLGLGNVELEDLDESHAEVLE</sequence>
<evidence type="ECO:0000256" key="2">
    <source>
        <dbReference type="ARBA" id="ARBA00017134"/>
    </source>
</evidence>
<feature type="domain" description="Mon2 C-terminal" evidence="8">
    <location>
        <begin position="1324"/>
        <end position="1551"/>
    </location>
</feature>
<feature type="domain" description="Mon2/Sec7/BIG1-like HDS" evidence="6">
    <location>
        <begin position="853"/>
        <end position="929"/>
    </location>
</feature>
<dbReference type="InterPro" id="IPR016024">
    <property type="entry name" value="ARM-type_fold"/>
</dbReference>
<evidence type="ECO:0000256" key="3">
    <source>
        <dbReference type="ARBA" id="ARBA00022448"/>
    </source>
</evidence>
<dbReference type="Pfam" id="PF16213">
    <property type="entry name" value="DCB"/>
    <property type="match status" value="1"/>
</dbReference>
<dbReference type="Pfam" id="PF16206">
    <property type="entry name" value="Mon2_C"/>
    <property type="match status" value="2"/>
</dbReference>
<keyword evidence="11" id="KW-1185">Reference proteome</keyword>
<evidence type="ECO:0000313" key="10">
    <source>
        <dbReference type="EMBL" id="TRY75309.1"/>
    </source>
</evidence>
<dbReference type="STRING" id="6832.A0A553PCB9"/>
<keyword evidence="4" id="KW-0653">Protein transport</keyword>
<dbReference type="InterPro" id="IPR032817">
    <property type="entry name" value="Mon2_C"/>
</dbReference>
<evidence type="ECO:0000259" key="7">
    <source>
        <dbReference type="Pfam" id="PF12783"/>
    </source>
</evidence>
<feature type="domain" description="Mon2/Sec7/BIG1-like dimerisation and cyclophilin-binding" evidence="9">
    <location>
        <begin position="11"/>
        <end position="192"/>
    </location>
</feature>
<dbReference type="Pfam" id="PF12783">
    <property type="entry name" value="Sec7-like_HUS"/>
    <property type="match status" value="1"/>
</dbReference>
<evidence type="ECO:0000259" key="8">
    <source>
        <dbReference type="Pfam" id="PF16206"/>
    </source>
</evidence>
<evidence type="ECO:0000313" key="11">
    <source>
        <dbReference type="Proteomes" id="UP000318571"/>
    </source>
</evidence>
<dbReference type="GO" id="GO:0015031">
    <property type="term" value="P:protein transport"/>
    <property type="evidence" value="ECO:0007669"/>
    <property type="project" value="UniProtKB-KW"/>
</dbReference>
<dbReference type="InterPro" id="IPR032629">
    <property type="entry name" value="DCB_dom"/>
</dbReference>
<dbReference type="PANTHER" id="PTHR10663:SF333">
    <property type="entry name" value="PROTEIN MON2 HOMOLOG"/>
    <property type="match status" value="1"/>
</dbReference>
<evidence type="ECO:0000256" key="4">
    <source>
        <dbReference type="ARBA" id="ARBA00022927"/>
    </source>
</evidence>